<sequence length="541" mass="58329">MGRRRLAALVVFAVAGVGDGFSVRDSLLRLRATLGATTEKVYEPTFVARPPPRPSAPSTGRPSPSSSRWPSTRRRRPRRFGEAPVAIEGAGRRGFRRVRGAARGVLLRGREPPPGVPGRDGPPRAQAAAGAPRRRGARGSSRVVGALNGEAVAYVDVDCRPKRDPGPGESHPRPYISDLAVRPDHRRRNLAARASSRRCEAAVLDWGYDVVYLKVEASNTAARRMYANLGYDLIHTDDSAEAGRRRPLAPPAPVTGFKWFNGQGLIYPYEDNARARRYRAQSDVFRGWLAANSARLLSVWKSNIQPDFNGLGKYVSGIMKRDKSLATHCAAGNATCVAELNAKRITVDVDDLLKRSVTAEAKHWAEMRARAAARGIIVILRRETTRASRCAIARPASVAFGRDAGVRPRRRGNRAAWPSLRIPRRRRRAASTTGRRSASRGSSTPAASFYGVALTRDGTRAAAGIGCGDDNACKVWDVTTGALVHTLAGHDRDVTGCAFSGDGSVIVTSSGDKTARAWDAGDRAPSGRSSRATRTGSRPAP</sequence>
<dbReference type="InterPro" id="IPR000182">
    <property type="entry name" value="GNAT_dom"/>
</dbReference>
<feature type="compositionally biased region" description="Low complexity" evidence="4">
    <location>
        <begin position="56"/>
        <end position="70"/>
    </location>
</feature>
<dbReference type="CDD" id="cd04301">
    <property type="entry name" value="NAT_SF"/>
    <property type="match status" value="1"/>
</dbReference>
<feature type="domain" description="N-acetyltransferase" evidence="5">
    <location>
        <begin position="96"/>
        <end position="253"/>
    </location>
</feature>
<accession>A0ABR1FNL9</accession>
<keyword evidence="2" id="KW-0677">Repeat</keyword>
<evidence type="ECO:0000313" key="6">
    <source>
        <dbReference type="EMBL" id="KAK7234291.1"/>
    </source>
</evidence>
<evidence type="ECO:0000259" key="5">
    <source>
        <dbReference type="PROSITE" id="PS51186"/>
    </source>
</evidence>
<reference evidence="6 7" key="1">
    <citation type="submission" date="2024-03" db="EMBL/GenBank/DDBJ databases">
        <title>Aureococcus anophagefferens CCMP1851 and Kratosvirus quantuckense: Draft genome of a second virus-susceptible host strain in the model system.</title>
        <authorList>
            <person name="Chase E."/>
            <person name="Truchon A.R."/>
            <person name="Schepens W."/>
            <person name="Wilhelm S.W."/>
        </authorList>
    </citation>
    <scope>NUCLEOTIDE SEQUENCE [LARGE SCALE GENOMIC DNA]</scope>
    <source>
        <strain evidence="6 7">CCMP1851</strain>
    </source>
</reference>
<dbReference type="Gene3D" id="3.40.630.30">
    <property type="match status" value="1"/>
</dbReference>
<evidence type="ECO:0000256" key="4">
    <source>
        <dbReference type="SAM" id="MobiDB-lite"/>
    </source>
</evidence>
<dbReference type="PANTHER" id="PTHR19848">
    <property type="entry name" value="WD40 REPEAT PROTEIN"/>
    <property type="match status" value="1"/>
</dbReference>
<evidence type="ECO:0000313" key="7">
    <source>
        <dbReference type="Proteomes" id="UP001363151"/>
    </source>
</evidence>
<evidence type="ECO:0000256" key="3">
    <source>
        <dbReference type="PROSITE-ProRule" id="PRU00221"/>
    </source>
</evidence>
<dbReference type="Pfam" id="PF00583">
    <property type="entry name" value="Acetyltransf_1"/>
    <property type="match status" value="1"/>
</dbReference>
<feature type="compositionally biased region" description="Low complexity" evidence="4">
    <location>
        <begin position="523"/>
        <end position="541"/>
    </location>
</feature>
<organism evidence="6 7">
    <name type="scientific">Aureococcus anophagefferens</name>
    <name type="common">Harmful bloom alga</name>
    <dbReference type="NCBI Taxonomy" id="44056"/>
    <lineage>
        <taxon>Eukaryota</taxon>
        <taxon>Sar</taxon>
        <taxon>Stramenopiles</taxon>
        <taxon>Ochrophyta</taxon>
        <taxon>Pelagophyceae</taxon>
        <taxon>Pelagomonadales</taxon>
        <taxon>Pelagomonadaceae</taxon>
        <taxon>Aureococcus</taxon>
    </lineage>
</organism>
<dbReference type="InterPro" id="IPR016181">
    <property type="entry name" value="Acyl_CoA_acyltransferase"/>
</dbReference>
<dbReference type="Pfam" id="PF00400">
    <property type="entry name" value="WD40"/>
    <property type="match status" value="1"/>
</dbReference>
<evidence type="ECO:0000256" key="2">
    <source>
        <dbReference type="ARBA" id="ARBA00022737"/>
    </source>
</evidence>
<dbReference type="InterPro" id="IPR011047">
    <property type="entry name" value="Quinoprotein_ADH-like_sf"/>
</dbReference>
<feature type="region of interest" description="Disordered" evidence="4">
    <location>
        <begin position="43"/>
        <end position="87"/>
    </location>
</feature>
<dbReference type="PANTHER" id="PTHR19848:SF8">
    <property type="entry name" value="F-BOX AND WD REPEAT DOMAIN CONTAINING 7"/>
    <property type="match status" value="1"/>
</dbReference>
<comment type="caution">
    <text evidence="6">The sequence shown here is derived from an EMBL/GenBank/DDBJ whole genome shotgun (WGS) entry which is preliminary data.</text>
</comment>
<name>A0ABR1FNL9_AURAN</name>
<dbReference type="InterPro" id="IPR001680">
    <property type="entry name" value="WD40_rpt"/>
</dbReference>
<dbReference type="SUPFAM" id="SSF55729">
    <property type="entry name" value="Acyl-CoA N-acyltransferases (Nat)"/>
    <property type="match status" value="1"/>
</dbReference>
<proteinExistence type="predicted"/>
<evidence type="ECO:0000256" key="1">
    <source>
        <dbReference type="ARBA" id="ARBA00022574"/>
    </source>
</evidence>
<dbReference type="PROSITE" id="PS51186">
    <property type="entry name" value="GNAT"/>
    <property type="match status" value="1"/>
</dbReference>
<feature type="compositionally biased region" description="Low complexity" evidence="4">
    <location>
        <begin position="430"/>
        <end position="445"/>
    </location>
</feature>
<feature type="repeat" description="WD" evidence="3">
    <location>
        <begin position="487"/>
        <end position="519"/>
    </location>
</feature>
<dbReference type="PROSITE" id="PS50294">
    <property type="entry name" value="WD_REPEATS_REGION"/>
    <property type="match status" value="1"/>
</dbReference>
<feature type="region of interest" description="Disordered" evidence="4">
    <location>
        <begin position="511"/>
        <end position="541"/>
    </location>
</feature>
<dbReference type="SMART" id="SM00320">
    <property type="entry name" value="WD40"/>
    <property type="match status" value="1"/>
</dbReference>
<feature type="compositionally biased region" description="Low complexity" evidence="4">
    <location>
        <begin position="117"/>
        <end position="131"/>
    </location>
</feature>
<feature type="region of interest" description="Disordered" evidence="4">
    <location>
        <begin position="104"/>
        <end position="142"/>
    </location>
</feature>
<keyword evidence="1 3" id="KW-0853">WD repeat</keyword>
<dbReference type="InterPro" id="IPR015943">
    <property type="entry name" value="WD40/YVTN_repeat-like_dom_sf"/>
</dbReference>
<protein>
    <recommendedName>
        <fullName evidence="5">N-acetyltransferase domain-containing protein</fullName>
    </recommendedName>
</protein>
<keyword evidence="7" id="KW-1185">Reference proteome</keyword>
<dbReference type="PROSITE" id="PS50082">
    <property type="entry name" value="WD_REPEATS_2"/>
    <property type="match status" value="1"/>
</dbReference>
<gene>
    <name evidence="6" type="ORF">SO694_00207013</name>
</gene>
<dbReference type="Proteomes" id="UP001363151">
    <property type="component" value="Unassembled WGS sequence"/>
</dbReference>
<feature type="region of interest" description="Disordered" evidence="4">
    <location>
        <begin position="404"/>
        <end position="445"/>
    </location>
</feature>
<feature type="compositionally biased region" description="Basic and acidic residues" evidence="4">
    <location>
        <begin position="513"/>
        <end position="522"/>
    </location>
</feature>
<dbReference type="Gene3D" id="2.130.10.10">
    <property type="entry name" value="YVTN repeat-like/Quinoprotein amine dehydrogenase"/>
    <property type="match status" value="1"/>
</dbReference>
<dbReference type="SUPFAM" id="SSF50998">
    <property type="entry name" value="Quinoprotein alcohol dehydrogenase-like"/>
    <property type="match status" value="1"/>
</dbReference>
<dbReference type="EMBL" id="JBBJCI010000333">
    <property type="protein sequence ID" value="KAK7234291.1"/>
    <property type="molecule type" value="Genomic_DNA"/>
</dbReference>